<sequence length="268" mass="31419">MPHRMIPVPLSMEAQVDIVNVLKSQGSLPNEFRKYDEACDRVKDFYEEQHRNQTFQFNLQARENYKRRDKKRLSIMEALELLDGMIDESDPDMELGQLDHLLQTAEAIRRDGKPDWMQVVGLVHDLGKLMHLFRPEGEESRQWDVVGDTFVVGAKFSDKIIFPETFSQNPDSNDTVYSSKYGVYEPNCGMENLLLSWGHDEYLYNVLKDQCLLPREGLAMIRFHSFYPWHREGAYRHFMCPEDEALLKAVLEFNPYGMLCCMWPTLDH</sequence>
<dbReference type="GO" id="GO:0050113">
    <property type="term" value="F:inositol oxygenase activity"/>
    <property type="evidence" value="ECO:0007669"/>
    <property type="project" value="UniProtKB-UniRule"/>
</dbReference>
<accession>A0A9P6TGM6</accession>
<dbReference type="OrthoDB" id="5151075at2759"/>
<comment type="catalytic activity">
    <reaction evidence="11 14">
        <text>myo-inositol + O2 = D-glucuronate + H2O + H(+)</text>
        <dbReference type="Rhea" id="RHEA:23696"/>
        <dbReference type="ChEBI" id="CHEBI:15377"/>
        <dbReference type="ChEBI" id="CHEBI:15378"/>
        <dbReference type="ChEBI" id="CHEBI:15379"/>
        <dbReference type="ChEBI" id="CHEBI:17268"/>
        <dbReference type="ChEBI" id="CHEBI:58720"/>
        <dbReference type="EC" id="1.13.99.1"/>
    </reaction>
</comment>
<dbReference type="AlphaFoldDB" id="A0A9P6TGM6"/>
<evidence type="ECO:0000256" key="12">
    <source>
        <dbReference type="PIRSR" id="PIRSR607828-1"/>
    </source>
</evidence>
<dbReference type="SUPFAM" id="SSF109604">
    <property type="entry name" value="HD-domain/PDEase-like"/>
    <property type="match status" value="1"/>
</dbReference>
<reference evidence="15" key="1">
    <citation type="submission" date="2013-11" db="EMBL/GenBank/DDBJ databases">
        <title>Genome sequence of the fusiform rust pathogen reveals effectors for host alternation and coevolution with pine.</title>
        <authorList>
            <consortium name="DOE Joint Genome Institute"/>
            <person name="Smith K."/>
            <person name="Pendleton A."/>
            <person name="Kubisiak T."/>
            <person name="Anderson C."/>
            <person name="Salamov A."/>
            <person name="Aerts A."/>
            <person name="Riley R."/>
            <person name="Clum A."/>
            <person name="Lindquist E."/>
            <person name="Ence D."/>
            <person name="Campbell M."/>
            <person name="Kronenberg Z."/>
            <person name="Feau N."/>
            <person name="Dhillon B."/>
            <person name="Hamelin R."/>
            <person name="Burleigh J."/>
            <person name="Smith J."/>
            <person name="Yandell M."/>
            <person name="Nelson C."/>
            <person name="Grigoriev I."/>
            <person name="Davis J."/>
        </authorList>
    </citation>
    <scope>NUCLEOTIDE SEQUENCE</scope>
    <source>
        <strain evidence="15">G11</strain>
    </source>
</reference>
<comment type="cofactor">
    <cofactor evidence="13 14">
        <name>Fe cation</name>
        <dbReference type="ChEBI" id="CHEBI:24875"/>
    </cofactor>
    <text evidence="13 14">Binds 2 iron ions per subunit.</text>
</comment>
<comment type="pathway">
    <text evidence="2 14">Polyol metabolism; myo-inositol degradation into D-glucuronate; D-glucuronate from myo-inositol: step 1/1.</text>
</comment>
<keyword evidence="16" id="KW-1185">Reference proteome</keyword>
<dbReference type="EC" id="1.13.99.1" evidence="4 14"/>
<feature type="binding site" evidence="12">
    <location>
        <position position="128"/>
    </location>
    <ligand>
        <name>substrate</name>
    </ligand>
</feature>
<feature type="binding site" evidence="12">
    <location>
        <begin position="224"/>
        <end position="225"/>
    </location>
    <ligand>
        <name>substrate</name>
    </ligand>
</feature>
<evidence type="ECO:0000256" key="5">
    <source>
        <dbReference type="ARBA" id="ARBA00019269"/>
    </source>
</evidence>
<evidence type="ECO:0000313" key="15">
    <source>
        <dbReference type="EMBL" id="KAG0150895.1"/>
    </source>
</evidence>
<dbReference type="GO" id="GO:0005506">
    <property type="term" value="F:iron ion binding"/>
    <property type="evidence" value="ECO:0007669"/>
    <property type="project" value="InterPro"/>
</dbReference>
<dbReference type="InterPro" id="IPR007828">
    <property type="entry name" value="Inositol_oxygenase"/>
</dbReference>
<comment type="caution">
    <text evidence="15">The sequence shown here is derived from an EMBL/GenBank/DDBJ whole genome shotgun (WGS) entry which is preliminary data.</text>
</comment>
<feature type="binding site" evidence="13">
    <location>
        <position position="224"/>
    </location>
    <ligand>
        <name>Fe cation</name>
        <dbReference type="ChEBI" id="CHEBI:24875"/>
        <label>1</label>
    </ligand>
</feature>
<evidence type="ECO:0000256" key="13">
    <source>
        <dbReference type="PIRSR" id="PIRSR607828-2"/>
    </source>
</evidence>
<evidence type="ECO:0000256" key="2">
    <source>
        <dbReference type="ARBA" id="ARBA00005167"/>
    </source>
</evidence>
<dbReference type="GO" id="GO:0005737">
    <property type="term" value="C:cytoplasm"/>
    <property type="evidence" value="ECO:0007669"/>
    <property type="project" value="UniProtKB-SubCell"/>
</dbReference>
<keyword evidence="7 13" id="KW-0479">Metal-binding</keyword>
<name>A0A9P6TGM6_9BASI</name>
<evidence type="ECO:0000256" key="9">
    <source>
        <dbReference type="ARBA" id="ARBA00023004"/>
    </source>
</evidence>
<keyword evidence="9 13" id="KW-0408">Iron</keyword>
<feature type="binding site" evidence="13">
    <location>
        <position position="125"/>
    </location>
    <ligand>
        <name>Fe cation</name>
        <dbReference type="ChEBI" id="CHEBI:24875"/>
        <label>1</label>
    </ligand>
</feature>
<evidence type="ECO:0000256" key="4">
    <source>
        <dbReference type="ARBA" id="ARBA00011919"/>
    </source>
</evidence>
<comment type="subcellular location">
    <subcellularLocation>
        <location evidence="1 14">Cytoplasm</location>
    </subcellularLocation>
</comment>
<feature type="binding site" evidence="13">
    <location>
        <position position="100"/>
    </location>
    <ligand>
        <name>Fe cation</name>
        <dbReference type="ChEBI" id="CHEBI:24875"/>
        <label>1</label>
    </ligand>
</feature>
<evidence type="ECO:0000256" key="8">
    <source>
        <dbReference type="ARBA" id="ARBA00023002"/>
    </source>
</evidence>
<dbReference type="PANTHER" id="PTHR12588">
    <property type="entry name" value="MYOINOSITOL OXYGENASE"/>
    <property type="match status" value="1"/>
</dbReference>
<proteinExistence type="inferred from homology"/>
<feature type="binding site" evidence="12">
    <location>
        <position position="33"/>
    </location>
    <ligand>
        <name>substrate</name>
    </ligand>
</feature>
<dbReference type="Gene3D" id="1.10.3210.10">
    <property type="entry name" value="Hypothetical protein af1432"/>
    <property type="match status" value="1"/>
</dbReference>
<feature type="binding site" evidence="12">
    <location>
        <begin position="87"/>
        <end position="89"/>
    </location>
    <ligand>
        <name>substrate</name>
    </ligand>
</feature>
<keyword evidence="8 14" id="KW-0560">Oxidoreductase</keyword>
<dbReference type="EMBL" id="MU167216">
    <property type="protein sequence ID" value="KAG0150895.1"/>
    <property type="molecule type" value="Genomic_DNA"/>
</dbReference>
<keyword evidence="6 14" id="KW-0963">Cytoplasm</keyword>
<feature type="binding site" evidence="13">
    <location>
        <position position="124"/>
    </location>
    <ligand>
        <name>Fe cation</name>
        <dbReference type="ChEBI" id="CHEBI:24875"/>
        <label>1</label>
    </ligand>
</feature>
<evidence type="ECO:0000256" key="6">
    <source>
        <dbReference type="ARBA" id="ARBA00022490"/>
    </source>
</evidence>
<dbReference type="Proteomes" id="UP000886653">
    <property type="component" value="Unassembled WGS sequence"/>
</dbReference>
<protein>
    <recommendedName>
        <fullName evidence="5 14">Inositol oxygenase</fullName>
        <ecNumber evidence="4 14">1.13.99.1</ecNumber>
    </recommendedName>
    <alternativeName>
        <fullName evidence="10 14">Myo-inositol oxygenase</fullName>
    </alternativeName>
</protein>
<gene>
    <name evidence="15" type="ORF">CROQUDRAFT_651728</name>
</gene>
<evidence type="ECO:0000256" key="10">
    <source>
        <dbReference type="ARBA" id="ARBA00029668"/>
    </source>
</evidence>
<dbReference type="PANTHER" id="PTHR12588:SF0">
    <property type="entry name" value="INOSITOL OXYGENASE"/>
    <property type="match status" value="1"/>
</dbReference>
<evidence type="ECO:0000313" key="16">
    <source>
        <dbReference type="Proteomes" id="UP000886653"/>
    </source>
</evidence>
<feature type="binding site" evidence="13">
    <location>
        <position position="199"/>
    </location>
    <ligand>
        <name>Fe cation</name>
        <dbReference type="ChEBI" id="CHEBI:24875"/>
        <label>1</label>
    </ligand>
</feature>
<dbReference type="Pfam" id="PF05153">
    <property type="entry name" value="MIOX"/>
    <property type="match status" value="1"/>
</dbReference>
<dbReference type="GO" id="GO:0019310">
    <property type="term" value="P:inositol catabolic process"/>
    <property type="evidence" value="ECO:0007669"/>
    <property type="project" value="UniProtKB-UniRule"/>
</dbReference>
<evidence type="ECO:0000256" key="1">
    <source>
        <dbReference type="ARBA" id="ARBA00004496"/>
    </source>
</evidence>
<evidence type="ECO:0000256" key="7">
    <source>
        <dbReference type="ARBA" id="ARBA00022723"/>
    </source>
</evidence>
<feature type="binding site" evidence="12">
    <location>
        <begin position="147"/>
        <end position="148"/>
    </location>
    <ligand>
        <name>substrate</name>
    </ligand>
</feature>
<comment type="similarity">
    <text evidence="3 14">Belongs to the myo-inositol oxygenase family.</text>
</comment>
<organism evidence="15 16">
    <name type="scientific">Cronartium quercuum f. sp. fusiforme G11</name>
    <dbReference type="NCBI Taxonomy" id="708437"/>
    <lineage>
        <taxon>Eukaryota</taxon>
        <taxon>Fungi</taxon>
        <taxon>Dikarya</taxon>
        <taxon>Basidiomycota</taxon>
        <taxon>Pucciniomycotina</taxon>
        <taxon>Pucciniomycetes</taxon>
        <taxon>Pucciniales</taxon>
        <taxon>Coleosporiaceae</taxon>
        <taxon>Cronartium</taxon>
    </lineage>
</organism>
<evidence type="ECO:0000256" key="14">
    <source>
        <dbReference type="RuleBase" id="RU367039"/>
    </source>
</evidence>
<evidence type="ECO:0000256" key="11">
    <source>
        <dbReference type="ARBA" id="ARBA00048271"/>
    </source>
</evidence>
<evidence type="ECO:0000256" key="3">
    <source>
        <dbReference type="ARBA" id="ARBA00005286"/>
    </source>
</evidence>